<sequence>MDFGALPPEINSGRMYSGPGSAPMLAAATAWSQLAAELSTTAASYESVISGLASEDWRGPASASMAAAATPYVGWLNATAAQAEQAASQAGTAAAAFEAAFAATVPPPVIAANRALLATLVATNILGQNTPAIAATEAHYMEMWAQDAAAMYGYAAGSAAATNVTPFTSPQQNTNPAGVAGQGAAVAQASGTAAGSNAQSTLSQLTAALPNALQSLASPATSSSSSQSGLSGILQNLFGSSSLTDNINGMVNSGFWNGTSTLSTAVGFLSNFGSALAGNGSSGAAPAALGSALSTGLGSGAGAFGSAGSTGLSGLSGVSAGVGRAGSIGALSVPPSWALPTTAMGSSTAALTNAGMGAASESGLAAVPAGMPLGAAAGRSVGDLGPRYGFRPTVMAHPPAAG</sequence>
<dbReference type="AlphaFoldDB" id="A0A1S1NG21"/>
<accession>A0A1S1NG21</accession>
<dbReference type="Proteomes" id="UP000179734">
    <property type="component" value="Unassembled WGS sequence"/>
</dbReference>
<name>A0A1S1NG21_9MYCO</name>
<evidence type="ECO:0000259" key="3">
    <source>
        <dbReference type="Pfam" id="PF12484"/>
    </source>
</evidence>
<evidence type="ECO:0000256" key="1">
    <source>
        <dbReference type="ARBA" id="ARBA00010652"/>
    </source>
</evidence>
<dbReference type="PANTHER" id="PTHR46766:SF1">
    <property type="entry name" value="GLUTAMINE-RICH PROTEIN 2"/>
    <property type="match status" value="1"/>
</dbReference>
<dbReference type="SUPFAM" id="SSF140459">
    <property type="entry name" value="PE/PPE dimer-like"/>
    <property type="match status" value="1"/>
</dbReference>
<proteinExistence type="inferred from homology"/>
<dbReference type="InterPro" id="IPR022171">
    <property type="entry name" value="PPE_C"/>
</dbReference>
<gene>
    <name evidence="4" type="ORF">BKN37_17620</name>
</gene>
<dbReference type="InterPro" id="IPR000030">
    <property type="entry name" value="PPE_dom"/>
</dbReference>
<dbReference type="PANTHER" id="PTHR46766">
    <property type="entry name" value="GLUTAMINE-RICH PROTEIN 2"/>
    <property type="match status" value="1"/>
</dbReference>
<dbReference type="InterPro" id="IPR038332">
    <property type="entry name" value="PPE_sf"/>
</dbReference>
<keyword evidence="5" id="KW-1185">Reference proteome</keyword>
<evidence type="ECO:0000313" key="5">
    <source>
        <dbReference type="Proteomes" id="UP000179734"/>
    </source>
</evidence>
<feature type="domain" description="PPE family C-terminal" evidence="3">
    <location>
        <begin position="319"/>
        <end position="398"/>
    </location>
</feature>
<dbReference type="EMBL" id="MLQM01000105">
    <property type="protein sequence ID" value="OHV00794.1"/>
    <property type="molecule type" value="Genomic_DNA"/>
</dbReference>
<feature type="domain" description="PPE" evidence="2">
    <location>
        <begin position="2"/>
        <end position="164"/>
    </location>
</feature>
<dbReference type="RefSeq" id="WP_071028193.1">
    <property type="nucleotide sequence ID" value="NZ_MLQM01000105.1"/>
</dbReference>
<reference evidence="4 5" key="1">
    <citation type="submission" date="2016-10" db="EMBL/GenBank/DDBJ databases">
        <title>Genome sequence of Mycobacterium talmonii.</title>
        <authorList>
            <person name="Greninger A.L."/>
            <person name="Elliott B."/>
            <person name="Vasireddy S."/>
            <person name="Vasireddy R."/>
        </authorList>
    </citation>
    <scope>NUCLEOTIDE SEQUENCE [LARGE SCALE GENOMIC DNA]</scope>
    <source>
        <strain evidence="5">NE-TNMC-100812</strain>
    </source>
</reference>
<dbReference type="FunFam" id="1.20.1260.20:FF:000001">
    <property type="entry name" value="PPE family protein PPE41"/>
    <property type="match status" value="1"/>
</dbReference>
<comment type="similarity">
    <text evidence="1">Belongs to the mycobacterial PPE family.</text>
</comment>
<evidence type="ECO:0000313" key="4">
    <source>
        <dbReference type="EMBL" id="OHV00794.1"/>
    </source>
</evidence>
<comment type="caution">
    <text evidence="4">The sequence shown here is derived from an EMBL/GenBank/DDBJ whole genome shotgun (WGS) entry which is preliminary data.</text>
</comment>
<dbReference type="GO" id="GO:0052572">
    <property type="term" value="P:response to host immune response"/>
    <property type="evidence" value="ECO:0007669"/>
    <property type="project" value="TreeGrafter"/>
</dbReference>
<dbReference type="Pfam" id="PF12484">
    <property type="entry name" value="PPE-SVP"/>
    <property type="match status" value="1"/>
</dbReference>
<dbReference type="Pfam" id="PF00823">
    <property type="entry name" value="PPE"/>
    <property type="match status" value="1"/>
</dbReference>
<protein>
    <recommendedName>
        <fullName evidence="6">PPE family protein</fullName>
    </recommendedName>
</protein>
<evidence type="ECO:0008006" key="6">
    <source>
        <dbReference type="Google" id="ProtNLM"/>
    </source>
</evidence>
<dbReference type="Gene3D" id="1.20.1260.20">
    <property type="entry name" value="PPE superfamily"/>
    <property type="match status" value="1"/>
</dbReference>
<evidence type="ECO:0000259" key="2">
    <source>
        <dbReference type="Pfam" id="PF00823"/>
    </source>
</evidence>
<organism evidence="4 5">
    <name type="scientific">Mycobacterium talmoniae</name>
    <dbReference type="NCBI Taxonomy" id="1858794"/>
    <lineage>
        <taxon>Bacteria</taxon>
        <taxon>Bacillati</taxon>
        <taxon>Actinomycetota</taxon>
        <taxon>Actinomycetes</taxon>
        <taxon>Mycobacteriales</taxon>
        <taxon>Mycobacteriaceae</taxon>
        <taxon>Mycobacterium</taxon>
    </lineage>
</organism>